<dbReference type="STRING" id="221109.gene:10732366"/>
<reference evidence="1 2" key="2">
    <citation type="journal article" date="2002" name="Nucleic Acids Res.">
        <title>Genome sequence of Oceanobacillus iheyensis isolated from the Iheya Ridge and its unexpected adaptive capabilities to extreme environments.</title>
        <authorList>
            <person name="Takami H."/>
            <person name="Takaki Y."/>
            <person name="Uchiyama I."/>
        </authorList>
    </citation>
    <scope>NUCLEOTIDE SEQUENCE [LARGE SCALE GENOMIC DNA]</scope>
    <source>
        <strain evidence="2">DSM 14371 / CIP 107618 / JCM 11309 / KCTC 3954 / HTE831</strain>
    </source>
</reference>
<accession>Q8ETT0</accession>
<organism evidence="1 2">
    <name type="scientific">Oceanobacillus iheyensis (strain DSM 14371 / CIP 107618 / JCM 11309 / KCTC 3954 / HTE831)</name>
    <dbReference type="NCBI Taxonomy" id="221109"/>
    <lineage>
        <taxon>Bacteria</taxon>
        <taxon>Bacillati</taxon>
        <taxon>Bacillota</taxon>
        <taxon>Bacilli</taxon>
        <taxon>Bacillales</taxon>
        <taxon>Bacillaceae</taxon>
        <taxon>Oceanobacillus</taxon>
    </lineage>
</organism>
<dbReference type="AlphaFoldDB" id="Q8ETT0"/>
<evidence type="ECO:0000313" key="1">
    <source>
        <dbReference type="EMBL" id="BAC12132.1"/>
    </source>
</evidence>
<dbReference type="eggNOG" id="ENOG502Z9WJ">
    <property type="taxonomic scope" value="Bacteria"/>
</dbReference>
<gene>
    <name evidence="1" type="ordered locus">OB0176</name>
</gene>
<name>Q8ETT0_OCEIH</name>
<dbReference type="RefSeq" id="WP_011064577.1">
    <property type="nucleotide sequence ID" value="NC_004193.1"/>
</dbReference>
<evidence type="ECO:0000313" key="2">
    <source>
        <dbReference type="Proteomes" id="UP000000822"/>
    </source>
</evidence>
<dbReference type="KEGG" id="oih:OB0176"/>
<keyword evidence="2" id="KW-1185">Reference proteome</keyword>
<sequence length="316" mass="36820">MTNNENPWEGMGYSSQRRVESSMRHNIYWITDLHGNYGLYFLVGKVPFGSDNSIKLKGITIIKRPKGKLIELFLILNNKEDWQVFHVLCNDLITVAKEFDSEERLISSIEIRLIRWQQLLKQDRSKMLTLEEQMGLFSELLCLKDVVGPIVGINQAIRSWVGPDFDKQDFLFDNSVVEVKSYKTSKGEIINISSKEQLYTLKNSLYLITYAISLSQNGSSVKDVVNHIRGLIKNEEDNDIINIFEYKLIDYGYIPEIIKEPLRKFKVDKQRYYLVSDNFPRIVPKDIRNEITSVKYSIDLSSCHEFEIDSLKKEEI</sequence>
<dbReference type="Proteomes" id="UP000000822">
    <property type="component" value="Chromosome"/>
</dbReference>
<proteinExistence type="predicted"/>
<dbReference type="EMBL" id="BA000028">
    <property type="protein sequence ID" value="BAC12132.1"/>
    <property type="molecule type" value="Genomic_DNA"/>
</dbReference>
<dbReference type="OrthoDB" id="1902020at2"/>
<dbReference type="HOGENOM" id="CLU_069764_0_1_9"/>
<evidence type="ECO:0008006" key="3">
    <source>
        <dbReference type="Google" id="ProtNLM"/>
    </source>
</evidence>
<reference evidence="1 2" key="1">
    <citation type="journal article" date="2001" name="FEMS Microbiol. Lett.">
        <title>Oceanobacillus iheyensis gen. nov., sp. nov., a deep-sea extremely halotolerant and alkaliphilic species isolated from a depth of 1050 m on the Iheya Ridge.</title>
        <authorList>
            <person name="Lu J."/>
            <person name="Nogi Y."/>
            <person name="Takami H."/>
        </authorList>
    </citation>
    <scope>NUCLEOTIDE SEQUENCE [LARGE SCALE GENOMIC DNA]</scope>
    <source>
        <strain evidence="2">DSM 14371 / CIP 107618 / JCM 11309 / KCTC 3954 / HTE831</strain>
    </source>
</reference>
<dbReference type="InterPro" id="IPR025534">
    <property type="entry name" value="DUF4420"/>
</dbReference>
<protein>
    <recommendedName>
        <fullName evidence="3">PD-(D/E)XK motif protein</fullName>
    </recommendedName>
</protein>
<dbReference type="Pfam" id="PF14390">
    <property type="entry name" value="DUF4420"/>
    <property type="match status" value="1"/>
</dbReference>